<dbReference type="SMART" id="SM00267">
    <property type="entry name" value="GGDEF"/>
    <property type="match status" value="1"/>
</dbReference>
<dbReference type="InterPro" id="IPR001633">
    <property type="entry name" value="EAL_dom"/>
</dbReference>
<dbReference type="InterPro" id="IPR013655">
    <property type="entry name" value="PAS_fold_3"/>
</dbReference>
<dbReference type="SUPFAM" id="SSF55073">
    <property type="entry name" value="Nucleotide cyclase"/>
    <property type="match status" value="1"/>
</dbReference>
<dbReference type="InterPro" id="IPR000700">
    <property type="entry name" value="PAS-assoc_C"/>
</dbReference>
<dbReference type="InterPro" id="IPR013656">
    <property type="entry name" value="PAS_4"/>
</dbReference>
<evidence type="ECO:0000259" key="8">
    <source>
        <dbReference type="PROSITE" id="PS50113"/>
    </source>
</evidence>
<dbReference type="InterPro" id="IPR042240">
    <property type="entry name" value="CHASE_sf"/>
</dbReference>
<feature type="domain" description="EAL" evidence="9">
    <location>
        <begin position="975"/>
        <end position="1224"/>
    </location>
</feature>
<organism evidence="11 12">
    <name type="scientific">Paraconexibacter antarcticus</name>
    <dbReference type="NCBI Taxonomy" id="2949664"/>
    <lineage>
        <taxon>Bacteria</taxon>
        <taxon>Bacillati</taxon>
        <taxon>Actinomycetota</taxon>
        <taxon>Thermoleophilia</taxon>
        <taxon>Solirubrobacterales</taxon>
        <taxon>Paraconexibacteraceae</taxon>
        <taxon>Paraconexibacter</taxon>
    </lineage>
</organism>
<dbReference type="InterPro" id="IPR006189">
    <property type="entry name" value="CHASE_dom"/>
</dbReference>
<keyword evidence="2 6" id="KW-0812">Transmembrane</keyword>
<dbReference type="PROSITE" id="PS50113">
    <property type="entry name" value="PAC"/>
    <property type="match status" value="2"/>
</dbReference>
<feature type="domain" description="GGDEF" evidence="10">
    <location>
        <begin position="833"/>
        <end position="964"/>
    </location>
</feature>
<feature type="transmembrane region" description="Helical" evidence="6">
    <location>
        <begin position="168"/>
        <end position="186"/>
    </location>
</feature>
<dbReference type="PROSITE" id="PS50887">
    <property type="entry name" value="GGDEF"/>
    <property type="match status" value="1"/>
</dbReference>
<feature type="region of interest" description="Disordered" evidence="5">
    <location>
        <begin position="1"/>
        <end position="21"/>
    </location>
</feature>
<dbReference type="Pfam" id="PF00563">
    <property type="entry name" value="EAL"/>
    <property type="match status" value="1"/>
</dbReference>
<evidence type="ECO:0000256" key="3">
    <source>
        <dbReference type="ARBA" id="ARBA00022989"/>
    </source>
</evidence>
<evidence type="ECO:0000259" key="10">
    <source>
        <dbReference type="PROSITE" id="PS50887"/>
    </source>
</evidence>
<proteinExistence type="predicted"/>
<evidence type="ECO:0000313" key="12">
    <source>
        <dbReference type="Proteomes" id="UP001056035"/>
    </source>
</evidence>
<evidence type="ECO:0000256" key="4">
    <source>
        <dbReference type="ARBA" id="ARBA00023136"/>
    </source>
</evidence>
<dbReference type="PROSITE" id="PS50883">
    <property type="entry name" value="EAL"/>
    <property type="match status" value="1"/>
</dbReference>
<feature type="transmembrane region" description="Helical" evidence="6">
    <location>
        <begin position="228"/>
        <end position="250"/>
    </location>
</feature>
<comment type="subcellular location">
    <subcellularLocation>
        <location evidence="1">Membrane</location>
    </subcellularLocation>
</comment>
<evidence type="ECO:0000259" key="7">
    <source>
        <dbReference type="PROSITE" id="PS50112"/>
    </source>
</evidence>
<dbReference type="Pfam" id="PF00990">
    <property type="entry name" value="GGDEF"/>
    <property type="match status" value="1"/>
</dbReference>
<dbReference type="InterPro" id="IPR035919">
    <property type="entry name" value="EAL_sf"/>
</dbReference>
<dbReference type="InterPro" id="IPR052155">
    <property type="entry name" value="Biofilm_reg_signaling"/>
</dbReference>
<dbReference type="Pfam" id="PF08447">
    <property type="entry name" value="PAS_3"/>
    <property type="match status" value="1"/>
</dbReference>
<feature type="transmembrane region" description="Helical" evidence="6">
    <location>
        <begin position="499"/>
        <end position="521"/>
    </location>
</feature>
<dbReference type="SMART" id="SM00091">
    <property type="entry name" value="PAS"/>
    <property type="match status" value="2"/>
</dbReference>
<dbReference type="Proteomes" id="UP001056035">
    <property type="component" value="Chromosome"/>
</dbReference>
<dbReference type="InterPro" id="IPR043128">
    <property type="entry name" value="Rev_trsase/Diguanyl_cyclase"/>
</dbReference>
<name>A0ABY5DRJ7_9ACTN</name>
<feature type="domain" description="PAC" evidence="8">
    <location>
        <begin position="621"/>
        <end position="674"/>
    </location>
</feature>
<dbReference type="SUPFAM" id="SSF55785">
    <property type="entry name" value="PYP-like sensor domain (PAS domain)"/>
    <property type="match status" value="2"/>
</dbReference>
<feature type="domain" description="PAS" evidence="7">
    <location>
        <begin position="547"/>
        <end position="618"/>
    </location>
</feature>
<feature type="transmembrane region" description="Helical" evidence="6">
    <location>
        <begin position="32"/>
        <end position="52"/>
    </location>
</feature>
<dbReference type="InterPro" id="IPR001610">
    <property type="entry name" value="PAC"/>
</dbReference>
<evidence type="ECO:0000256" key="6">
    <source>
        <dbReference type="SAM" id="Phobius"/>
    </source>
</evidence>
<keyword evidence="12" id="KW-1185">Reference proteome</keyword>
<evidence type="ECO:0000256" key="5">
    <source>
        <dbReference type="SAM" id="MobiDB-lite"/>
    </source>
</evidence>
<dbReference type="RefSeq" id="WP_254570162.1">
    <property type="nucleotide sequence ID" value="NZ_CP098502.1"/>
</dbReference>
<dbReference type="CDD" id="cd01948">
    <property type="entry name" value="EAL"/>
    <property type="match status" value="1"/>
</dbReference>
<dbReference type="InterPro" id="IPR035965">
    <property type="entry name" value="PAS-like_dom_sf"/>
</dbReference>
<reference evidence="11 12" key="1">
    <citation type="submission" date="2022-06" db="EMBL/GenBank/DDBJ databases">
        <title>Paraconexibacter antarcticus.</title>
        <authorList>
            <person name="Kim C.S."/>
        </authorList>
    </citation>
    <scope>NUCLEOTIDE SEQUENCE [LARGE SCALE GENOMIC DNA]</scope>
    <source>
        <strain evidence="11 12">02-257</strain>
    </source>
</reference>
<dbReference type="Gene3D" id="3.30.450.350">
    <property type="entry name" value="CHASE domain"/>
    <property type="match status" value="1"/>
</dbReference>
<evidence type="ECO:0000256" key="1">
    <source>
        <dbReference type="ARBA" id="ARBA00004370"/>
    </source>
</evidence>
<dbReference type="CDD" id="cd00130">
    <property type="entry name" value="PAS"/>
    <property type="match status" value="2"/>
</dbReference>
<dbReference type="NCBIfam" id="TIGR00229">
    <property type="entry name" value="sensory_box"/>
    <property type="match status" value="2"/>
</dbReference>
<dbReference type="NCBIfam" id="TIGR00254">
    <property type="entry name" value="GGDEF"/>
    <property type="match status" value="1"/>
</dbReference>
<gene>
    <name evidence="11" type="ORF">NBH00_19060</name>
</gene>
<evidence type="ECO:0000256" key="2">
    <source>
        <dbReference type="ARBA" id="ARBA00022692"/>
    </source>
</evidence>
<feature type="transmembrane region" description="Helical" evidence="6">
    <location>
        <begin position="67"/>
        <end position="86"/>
    </location>
</feature>
<dbReference type="Gene3D" id="3.20.20.450">
    <property type="entry name" value="EAL domain"/>
    <property type="match status" value="1"/>
</dbReference>
<dbReference type="EMBL" id="CP098502">
    <property type="protein sequence ID" value="UTI63437.1"/>
    <property type="molecule type" value="Genomic_DNA"/>
</dbReference>
<dbReference type="InterPro" id="IPR029787">
    <property type="entry name" value="Nucleotide_cyclase"/>
</dbReference>
<accession>A0ABY5DRJ7</accession>
<dbReference type="InterPro" id="IPR000160">
    <property type="entry name" value="GGDEF_dom"/>
</dbReference>
<keyword evidence="3 6" id="KW-1133">Transmembrane helix</keyword>
<feature type="domain" description="PAC" evidence="8">
    <location>
        <begin position="749"/>
        <end position="801"/>
    </location>
</feature>
<keyword evidence="4 6" id="KW-0472">Membrane</keyword>
<dbReference type="PROSITE" id="PS50112">
    <property type="entry name" value="PAS"/>
    <property type="match status" value="2"/>
</dbReference>
<dbReference type="Gene3D" id="3.30.70.270">
    <property type="match status" value="1"/>
</dbReference>
<feature type="transmembrane region" description="Helical" evidence="6">
    <location>
        <begin position="140"/>
        <end position="156"/>
    </location>
</feature>
<feature type="transmembrane region" description="Helical" evidence="6">
    <location>
        <begin position="93"/>
        <end position="114"/>
    </location>
</feature>
<evidence type="ECO:0000313" key="11">
    <source>
        <dbReference type="EMBL" id="UTI63437.1"/>
    </source>
</evidence>
<dbReference type="Gene3D" id="3.30.450.20">
    <property type="entry name" value="PAS domain"/>
    <property type="match status" value="2"/>
</dbReference>
<evidence type="ECO:0000259" key="9">
    <source>
        <dbReference type="PROSITE" id="PS50883"/>
    </source>
</evidence>
<dbReference type="SUPFAM" id="SSF141868">
    <property type="entry name" value="EAL domain-like"/>
    <property type="match status" value="1"/>
</dbReference>
<dbReference type="SMART" id="SM00052">
    <property type="entry name" value="EAL"/>
    <property type="match status" value="1"/>
</dbReference>
<dbReference type="InterPro" id="IPR000014">
    <property type="entry name" value="PAS"/>
</dbReference>
<dbReference type="SMART" id="SM00086">
    <property type="entry name" value="PAC"/>
    <property type="match status" value="2"/>
</dbReference>
<feature type="domain" description="PAS" evidence="7">
    <location>
        <begin position="675"/>
        <end position="745"/>
    </location>
</feature>
<dbReference type="CDD" id="cd01949">
    <property type="entry name" value="GGDEF"/>
    <property type="match status" value="1"/>
</dbReference>
<protein>
    <submittedName>
        <fullName evidence="11">EAL domain-containing protein</fullName>
    </submittedName>
</protein>
<sequence length="1232" mass="131953">MDASEDPFHRPPVPYGRDPYDSGESFPHRSRIVLGVTLAAAAAAMLVLAGWGQGSTGIARLGLGGRPLPPATALTILAIVAGYWAGQARLARPLAVVLGAATALAMGTALIATISGNDWALEDRIAAGALADAHMSGRPSPQAAVMFLLLGLAVVMRTVPWGRLPAEIAAAVAGLVALAGVVGLVFGWEGFFAVEPRYALSPLAALGVLAACVAILDPMRGAIRRAPASLTWFVGALALGLTVITTFSVAHHARVKARDTQRADLRLAAEATRAATTPVLSALDGLATLYSASGAIPDAELTLAARKILRGGVVSLVAVLREVPQSRRRAFERHYGPIVKPGGGTHRQTPHQRYTVVMTSRTFRLPALSPPGTYVDVGAEPDRAPSLRRAVRAGVVVASPPTPALRGRSSVIALYLPVRRLTGRQSLLRVAAVLDTKALARIVEGALPGGVDAQLSDGRRSFDGSPVRVPDGEQRSLVHVAGRDWTVTIAPIRADRAGVIAAFGVGLSLTMLLMLGVGLLVHRERTAIALAVSGLEERDAAASAAAQARRRSTFLEESATDVLWLGDPRHRFTYVSPAAGTLLGRRPSTLIGLTTEDVVHPDDRERTRAVLDELAANPTVLSITHRVQHRDGHWLWVETRMRAVRHDLTGEFVQIQGSSRDVTIRRETELRLREAENRFRSAFDEAPMGMAVVALDGQVLQANRALATLTGEDAPTLRGMTFDALLHQADADTHRQAREALLDGDLRDHDAELRVVQPSGHVVWTLVSTALVLGGEGEAKHYLVQMQDVSERRRAETQLQFLADHDLLTGLLNRRAFERSLREHLTRVRRYGVGGAVLVLNLDGFDALNARIGRGRGDEAIADVARALRRRLRDSDLIARFGGDGFAVLLPHAELQDALNVGSALVDAVGTVEVDGEHGVLTASVGVALVDRPEIRGDDLLMDADLAMYDAKQAGRGRVQQSLDPIARPRRIRPTADLANQIREALDEDRMVLYAEPVVDLESGVTVQFELVLRLRTRDGDLQAPASFLPADHHHELVRELDRWTVARAVALLAAHPDGPTAGVKLSVHSLGEELIDLLADQLTAHMVDPRRLTILLGEHDAAAHLPLVQELARDLEHLGCPLALDDFGGGFGSFFYLKHLPFDVLKIDGGFVRHCADEHGDQLVIGAMVDLAVGAGARTVGKFVPDQAALETLRSIGVDAGQGEHLGAAMPAEQAFARVTEGRDGREDLPG</sequence>
<dbReference type="Pfam" id="PF08448">
    <property type="entry name" value="PAS_4"/>
    <property type="match status" value="1"/>
</dbReference>
<dbReference type="PANTHER" id="PTHR44757:SF2">
    <property type="entry name" value="BIOFILM ARCHITECTURE MAINTENANCE PROTEIN MBAA"/>
    <property type="match status" value="1"/>
</dbReference>
<dbReference type="PANTHER" id="PTHR44757">
    <property type="entry name" value="DIGUANYLATE CYCLASE DGCP"/>
    <property type="match status" value="1"/>
</dbReference>
<dbReference type="SMART" id="SM01079">
    <property type="entry name" value="CHASE"/>
    <property type="match status" value="1"/>
</dbReference>